<evidence type="ECO:0000313" key="1">
    <source>
        <dbReference type="EMBL" id="KEF56465.1"/>
    </source>
</evidence>
<gene>
    <name evidence="1" type="ORF">A1O9_08046</name>
</gene>
<dbReference type="HOGENOM" id="CLU_2038066_0_0_1"/>
<proteinExistence type="predicted"/>
<dbReference type="Proteomes" id="UP000027920">
    <property type="component" value="Unassembled WGS sequence"/>
</dbReference>
<evidence type="ECO:0000313" key="2">
    <source>
        <dbReference type="Proteomes" id="UP000027920"/>
    </source>
</evidence>
<protein>
    <submittedName>
        <fullName evidence="1">Uncharacterized protein</fullName>
    </submittedName>
</protein>
<dbReference type="GeneID" id="25282959"/>
<name>A0A072PLQ1_9EURO</name>
<dbReference type="AlphaFoldDB" id="A0A072PLQ1"/>
<dbReference type="VEuPathDB" id="FungiDB:A1O9_08046"/>
<dbReference type="EMBL" id="AMGV01000006">
    <property type="protein sequence ID" value="KEF56465.1"/>
    <property type="molecule type" value="Genomic_DNA"/>
</dbReference>
<dbReference type="RefSeq" id="XP_013259055.1">
    <property type="nucleotide sequence ID" value="XM_013403601.1"/>
</dbReference>
<sequence length="121" mass="13663">MLARFRFCRCYIQLCISQHYNLTGFPSPHMDQLEHQQSLPTLVTDRAQSKFTIPSIPPPQPSSSSVFQFFIFSLGLPRLSSAHLVSLDPSFQAIKVVYLDGALSLDFRIRATQASQTCWAL</sequence>
<accession>A0A072PLQ1</accession>
<reference evidence="1 2" key="1">
    <citation type="submission" date="2013-03" db="EMBL/GenBank/DDBJ databases">
        <title>The Genome Sequence of Exophiala aquamarina CBS 119918.</title>
        <authorList>
            <consortium name="The Broad Institute Genomics Platform"/>
            <person name="Cuomo C."/>
            <person name="de Hoog S."/>
            <person name="Gorbushina A."/>
            <person name="Walker B."/>
            <person name="Young S.K."/>
            <person name="Zeng Q."/>
            <person name="Gargeya S."/>
            <person name="Fitzgerald M."/>
            <person name="Haas B."/>
            <person name="Abouelleil A."/>
            <person name="Allen A.W."/>
            <person name="Alvarado L."/>
            <person name="Arachchi H.M."/>
            <person name="Berlin A.M."/>
            <person name="Chapman S.B."/>
            <person name="Gainer-Dewar J."/>
            <person name="Goldberg J."/>
            <person name="Griggs A."/>
            <person name="Gujja S."/>
            <person name="Hansen M."/>
            <person name="Howarth C."/>
            <person name="Imamovic A."/>
            <person name="Ireland A."/>
            <person name="Larimer J."/>
            <person name="McCowan C."/>
            <person name="Murphy C."/>
            <person name="Pearson M."/>
            <person name="Poon T.W."/>
            <person name="Priest M."/>
            <person name="Roberts A."/>
            <person name="Saif S."/>
            <person name="Shea T."/>
            <person name="Sisk P."/>
            <person name="Sykes S."/>
            <person name="Wortman J."/>
            <person name="Nusbaum C."/>
            <person name="Birren B."/>
        </authorList>
    </citation>
    <scope>NUCLEOTIDE SEQUENCE [LARGE SCALE GENOMIC DNA]</scope>
    <source>
        <strain evidence="1 2">CBS 119918</strain>
    </source>
</reference>
<organism evidence="1 2">
    <name type="scientific">Exophiala aquamarina CBS 119918</name>
    <dbReference type="NCBI Taxonomy" id="1182545"/>
    <lineage>
        <taxon>Eukaryota</taxon>
        <taxon>Fungi</taxon>
        <taxon>Dikarya</taxon>
        <taxon>Ascomycota</taxon>
        <taxon>Pezizomycotina</taxon>
        <taxon>Eurotiomycetes</taxon>
        <taxon>Chaetothyriomycetidae</taxon>
        <taxon>Chaetothyriales</taxon>
        <taxon>Herpotrichiellaceae</taxon>
        <taxon>Exophiala</taxon>
    </lineage>
</organism>
<keyword evidence="2" id="KW-1185">Reference proteome</keyword>
<comment type="caution">
    <text evidence="1">The sequence shown here is derived from an EMBL/GenBank/DDBJ whole genome shotgun (WGS) entry which is preliminary data.</text>
</comment>